<reference evidence="3 4" key="1">
    <citation type="journal article" date="2016" name="Nat. Commun.">
        <title>Thousands of microbial genomes shed light on interconnected biogeochemical processes in an aquifer system.</title>
        <authorList>
            <person name="Anantharaman K."/>
            <person name="Brown C.T."/>
            <person name="Hug L.A."/>
            <person name="Sharon I."/>
            <person name="Castelle C.J."/>
            <person name="Probst A.J."/>
            <person name="Thomas B.C."/>
            <person name="Singh A."/>
            <person name="Wilkins M.J."/>
            <person name="Karaoz U."/>
            <person name="Brodie E.L."/>
            <person name="Williams K.H."/>
            <person name="Hubbard S.S."/>
            <person name="Banfield J.F."/>
        </authorList>
    </citation>
    <scope>NUCLEOTIDE SEQUENCE [LARGE SCALE GENOMIC DNA]</scope>
</reference>
<feature type="domain" description="Nudix hydrolase" evidence="2">
    <location>
        <begin position="7"/>
        <end position="154"/>
    </location>
</feature>
<keyword evidence="1" id="KW-0378">Hydrolase</keyword>
<dbReference type="Pfam" id="PF00293">
    <property type="entry name" value="NUDIX"/>
    <property type="match status" value="1"/>
</dbReference>
<protein>
    <recommendedName>
        <fullName evidence="2">Nudix hydrolase domain-containing protein</fullName>
    </recommendedName>
</protein>
<dbReference type="PANTHER" id="PTHR43736:SF1">
    <property type="entry name" value="DIHYDRONEOPTERIN TRIPHOSPHATE DIPHOSPHATASE"/>
    <property type="match status" value="1"/>
</dbReference>
<sequence length="162" mass="18751">MPHIHEKIDFAVGAFIVHENKVLLVHHIKLGIWAPVGGHVELDEDTDEALFREIEEECGIKKSELTVLAARPKITDQRTRFLYAPNYVDIHTFNETHRHIGLGYFLSSTTDAIRLSDKEHYAIKWFSAEEVEDPLYEITPVMKFYAHEAIKTAKNKDKIRKI</sequence>
<organism evidence="3 4">
    <name type="scientific">Candidatus Sungbacteria bacterium RIFCSPHIGHO2_02_FULL_51_29</name>
    <dbReference type="NCBI Taxonomy" id="1802273"/>
    <lineage>
        <taxon>Bacteria</taxon>
        <taxon>Candidatus Sungiibacteriota</taxon>
    </lineage>
</organism>
<gene>
    <name evidence="3" type="ORF">A3C16_04465</name>
</gene>
<dbReference type="InterPro" id="IPR015797">
    <property type="entry name" value="NUDIX_hydrolase-like_dom_sf"/>
</dbReference>
<dbReference type="InterPro" id="IPR020084">
    <property type="entry name" value="NUDIX_hydrolase_CS"/>
</dbReference>
<dbReference type="PANTHER" id="PTHR43736">
    <property type="entry name" value="ADP-RIBOSE PYROPHOSPHATASE"/>
    <property type="match status" value="1"/>
</dbReference>
<dbReference type="PROSITE" id="PS51462">
    <property type="entry name" value="NUDIX"/>
    <property type="match status" value="1"/>
</dbReference>
<evidence type="ECO:0000313" key="3">
    <source>
        <dbReference type="EMBL" id="OHA01673.1"/>
    </source>
</evidence>
<name>A0A1G2KQN3_9BACT</name>
<evidence type="ECO:0000313" key="4">
    <source>
        <dbReference type="Proteomes" id="UP000177811"/>
    </source>
</evidence>
<proteinExistence type="predicted"/>
<evidence type="ECO:0000259" key="2">
    <source>
        <dbReference type="PROSITE" id="PS51462"/>
    </source>
</evidence>
<dbReference type="Proteomes" id="UP000177811">
    <property type="component" value="Unassembled WGS sequence"/>
</dbReference>
<dbReference type="InterPro" id="IPR000086">
    <property type="entry name" value="NUDIX_hydrolase_dom"/>
</dbReference>
<dbReference type="EMBL" id="MHQL01000057">
    <property type="protein sequence ID" value="OHA01673.1"/>
    <property type="molecule type" value="Genomic_DNA"/>
</dbReference>
<dbReference type="Gene3D" id="3.90.79.10">
    <property type="entry name" value="Nucleoside Triphosphate Pyrophosphohydrolase"/>
    <property type="match status" value="1"/>
</dbReference>
<dbReference type="GO" id="GO:0016787">
    <property type="term" value="F:hydrolase activity"/>
    <property type="evidence" value="ECO:0007669"/>
    <property type="project" value="UniProtKB-KW"/>
</dbReference>
<comment type="caution">
    <text evidence="3">The sequence shown here is derived from an EMBL/GenBank/DDBJ whole genome shotgun (WGS) entry which is preliminary data.</text>
</comment>
<dbReference type="AlphaFoldDB" id="A0A1G2KQN3"/>
<dbReference type="SUPFAM" id="SSF55811">
    <property type="entry name" value="Nudix"/>
    <property type="match status" value="1"/>
</dbReference>
<dbReference type="PROSITE" id="PS00893">
    <property type="entry name" value="NUDIX_BOX"/>
    <property type="match status" value="1"/>
</dbReference>
<accession>A0A1G2KQN3</accession>
<evidence type="ECO:0000256" key="1">
    <source>
        <dbReference type="ARBA" id="ARBA00022801"/>
    </source>
</evidence>